<dbReference type="OrthoDB" id="5976774at2759"/>
<comment type="caution">
    <text evidence="2">The sequence shown here is derived from an EMBL/GenBank/DDBJ whole genome shotgun (WGS) entry which is preliminary data.</text>
</comment>
<evidence type="ECO:0000256" key="1">
    <source>
        <dbReference type="ARBA" id="ARBA00029457"/>
    </source>
</evidence>
<dbReference type="PANTHER" id="PTHR31493">
    <property type="entry name" value="NAZO FAMILY MEMBER"/>
    <property type="match status" value="1"/>
</dbReference>
<dbReference type="InterPro" id="IPR033369">
    <property type="entry name" value="C19orf12"/>
</dbReference>
<protein>
    <submittedName>
        <fullName evidence="2">Uncharacterized protein</fullName>
    </submittedName>
</protein>
<dbReference type="Pfam" id="PF20721">
    <property type="entry name" value="C19orf12"/>
    <property type="match status" value="1"/>
</dbReference>
<gene>
    <name evidence="2" type="ORF">IRJ41_024114</name>
</gene>
<keyword evidence="3" id="KW-1185">Reference proteome</keyword>
<dbReference type="PANTHER" id="PTHR31493:SF1">
    <property type="entry name" value="PROTEIN C19ORF12"/>
    <property type="match status" value="1"/>
</dbReference>
<dbReference type="EMBL" id="JAFHDT010000001">
    <property type="protein sequence ID" value="KAI7814850.1"/>
    <property type="molecule type" value="Genomic_DNA"/>
</dbReference>
<proteinExistence type="inferred from homology"/>
<dbReference type="Proteomes" id="UP001059041">
    <property type="component" value="Linkage Group LG1"/>
</dbReference>
<name>A0A9W7X6Z4_TRIRA</name>
<dbReference type="AlphaFoldDB" id="A0A9W7X6Z4"/>
<reference evidence="2" key="1">
    <citation type="submission" date="2021-02" db="EMBL/GenBank/DDBJ databases">
        <title>Comparative genomics reveals that relaxation of natural selection precedes convergent phenotypic evolution of cavefish.</title>
        <authorList>
            <person name="Peng Z."/>
        </authorList>
    </citation>
    <scope>NUCLEOTIDE SEQUENCE</scope>
    <source>
        <tissue evidence="2">Muscle</tissue>
    </source>
</reference>
<sequence>MAMNCRIDDVMGLCCKISENRKIKATVHNSAKGGVTAGGGAFIGGLLGGPPGIFLGATIGGALGWWMTSGKFQPLHQIIIELPPQQKKKLYDDVMAVLGKLDWIDLAQLLLLVMGNSSLQMRVVSTILTFATKELGAKVQYED</sequence>
<evidence type="ECO:0000313" key="2">
    <source>
        <dbReference type="EMBL" id="KAI7814850.1"/>
    </source>
</evidence>
<organism evidence="2 3">
    <name type="scientific">Triplophysa rosa</name>
    <name type="common">Cave loach</name>
    <dbReference type="NCBI Taxonomy" id="992332"/>
    <lineage>
        <taxon>Eukaryota</taxon>
        <taxon>Metazoa</taxon>
        <taxon>Chordata</taxon>
        <taxon>Craniata</taxon>
        <taxon>Vertebrata</taxon>
        <taxon>Euteleostomi</taxon>
        <taxon>Actinopterygii</taxon>
        <taxon>Neopterygii</taxon>
        <taxon>Teleostei</taxon>
        <taxon>Ostariophysi</taxon>
        <taxon>Cypriniformes</taxon>
        <taxon>Nemacheilidae</taxon>
        <taxon>Triplophysa</taxon>
    </lineage>
</organism>
<accession>A0A9W7X6Z4</accession>
<evidence type="ECO:0000313" key="3">
    <source>
        <dbReference type="Proteomes" id="UP001059041"/>
    </source>
</evidence>
<comment type="similarity">
    <text evidence="1">Belongs to the C19orf12 family.</text>
</comment>